<evidence type="ECO:0000256" key="2">
    <source>
        <dbReference type="ARBA" id="ARBA00005988"/>
    </source>
</evidence>
<evidence type="ECO:0000256" key="9">
    <source>
        <dbReference type="ARBA" id="ARBA00023049"/>
    </source>
</evidence>
<proteinExistence type="inferred from homology"/>
<accession>A0A212FCH8</accession>
<feature type="domain" description="Peptidase M14" evidence="12">
    <location>
        <begin position="120"/>
        <end position="421"/>
    </location>
</feature>
<dbReference type="PRINTS" id="PR00765">
    <property type="entry name" value="CRBOXYPTASEA"/>
</dbReference>
<dbReference type="KEGG" id="dpl:KGM_204786"/>
<comment type="cofactor">
    <cofactor evidence="1">
        <name>Zn(2+)</name>
        <dbReference type="ChEBI" id="CHEBI:29105"/>
    </cofactor>
</comment>
<dbReference type="GO" id="GO:0005615">
    <property type="term" value="C:extracellular space"/>
    <property type="evidence" value="ECO:0007669"/>
    <property type="project" value="TreeGrafter"/>
</dbReference>
<gene>
    <name evidence="13" type="ORF">KGM_204786</name>
</gene>
<dbReference type="PROSITE" id="PS00132">
    <property type="entry name" value="CARBOXYPEPT_ZN_1"/>
    <property type="match status" value="1"/>
</dbReference>
<keyword evidence="8" id="KW-0862">Zinc</keyword>
<keyword evidence="6" id="KW-0732">Signal</keyword>
<dbReference type="SMART" id="SM00631">
    <property type="entry name" value="Zn_pept"/>
    <property type="match status" value="1"/>
</dbReference>
<evidence type="ECO:0000256" key="1">
    <source>
        <dbReference type="ARBA" id="ARBA00001947"/>
    </source>
</evidence>
<dbReference type="InterPro" id="IPR057246">
    <property type="entry name" value="CARBOXYPEPT_ZN_1"/>
</dbReference>
<evidence type="ECO:0000313" key="13">
    <source>
        <dbReference type="EMBL" id="OWR51430.1"/>
    </source>
</evidence>
<evidence type="ECO:0000259" key="12">
    <source>
        <dbReference type="PROSITE" id="PS52035"/>
    </source>
</evidence>
<dbReference type="STRING" id="278856.A0A212FCH8"/>
<evidence type="ECO:0000256" key="3">
    <source>
        <dbReference type="ARBA" id="ARBA00022645"/>
    </source>
</evidence>
<keyword evidence="7" id="KW-0378">Hydrolase</keyword>
<dbReference type="EMBL" id="AGBW02009192">
    <property type="protein sequence ID" value="OWR51430.1"/>
    <property type="molecule type" value="Genomic_DNA"/>
</dbReference>
<dbReference type="GO" id="GO:0006508">
    <property type="term" value="P:proteolysis"/>
    <property type="evidence" value="ECO:0007669"/>
    <property type="project" value="UniProtKB-KW"/>
</dbReference>
<keyword evidence="4" id="KW-0645">Protease</keyword>
<keyword evidence="10" id="KW-1015">Disulfide bond</keyword>
<evidence type="ECO:0000256" key="4">
    <source>
        <dbReference type="ARBA" id="ARBA00022670"/>
    </source>
</evidence>
<dbReference type="PANTHER" id="PTHR11705">
    <property type="entry name" value="PROTEASE FAMILY M14 CARBOXYPEPTIDASE A,B"/>
    <property type="match status" value="1"/>
</dbReference>
<evidence type="ECO:0000256" key="8">
    <source>
        <dbReference type="ARBA" id="ARBA00022833"/>
    </source>
</evidence>
<dbReference type="GO" id="GO:0004181">
    <property type="term" value="F:metallocarboxypeptidase activity"/>
    <property type="evidence" value="ECO:0007669"/>
    <property type="project" value="InterPro"/>
</dbReference>
<evidence type="ECO:0000256" key="6">
    <source>
        <dbReference type="ARBA" id="ARBA00022729"/>
    </source>
</evidence>
<dbReference type="InterPro" id="IPR003146">
    <property type="entry name" value="M14A_act_pep"/>
</dbReference>
<evidence type="ECO:0000256" key="10">
    <source>
        <dbReference type="ARBA" id="ARBA00023157"/>
    </source>
</evidence>
<dbReference type="Gene3D" id="3.40.630.10">
    <property type="entry name" value="Zn peptidases"/>
    <property type="match status" value="1"/>
</dbReference>
<keyword evidence="3 13" id="KW-0121">Carboxypeptidase</keyword>
<evidence type="ECO:0000313" key="14">
    <source>
        <dbReference type="Proteomes" id="UP000007151"/>
    </source>
</evidence>
<dbReference type="eggNOG" id="KOG2650">
    <property type="taxonomic scope" value="Eukaryota"/>
</dbReference>
<dbReference type="Proteomes" id="UP000007151">
    <property type="component" value="Unassembled WGS sequence"/>
</dbReference>
<dbReference type="InterPro" id="IPR036990">
    <property type="entry name" value="M14A-like_propep"/>
</dbReference>
<evidence type="ECO:0000256" key="5">
    <source>
        <dbReference type="ARBA" id="ARBA00022723"/>
    </source>
</evidence>
<comment type="similarity">
    <text evidence="2 11">Belongs to the peptidase M14 family.</text>
</comment>
<dbReference type="Gene3D" id="3.30.70.340">
    <property type="entry name" value="Metallocarboxypeptidase-like"/>
    <property type="match status" value="1"/>
</dbReference>
<keyword evidence="14" id="KW-1185">Reference proteome</keyword>
<dbReference type="GO" id="GO:0008270">
    <property type="term" value="F:zinc ion binding"/>
    <property type="evidence" value="ECO:0007669"/>
    <property type="project" value="InterPro"/>
</dbReference>
<feature type="active site" description="Proton donor/acceptor" evidence="11">
    <location>
        <position position="385"/>
    </location>
</feature>
<protein>
    <submittedName>
        <fullName evidence="13">Carboxypeptidase B</fullName>
    </submittedName>
</protein>
<reference evidence="13 14" key="1">
    <citation type="journal article" date="2011" name="Cell">
        <title>The monarch butterfly genome yields insights into long-distance migration.</title>
        <authorList>
            <person name="Zhan S."/>
            <person name="Merlin C."/>
            <person name="Boore J.L."/>
            <person name="Reppert S.M."/>
        </authorList>
    </citation>
    <scope>NUCLEOTIDE SEQUENCE [LARGE SCALE GENOMIC DNA]</scope>
    <source>
        <strain evidence="13">F-2</strain>
    </source>
</reference>
<dbReference type="Pfam" id="PF00246">
    <property type="entry name" value="Peptidase_M14"/>
    <property type="match status" value="1"/>
</dbReference>
<organism evidence="13 14">
    <name type="scientific">Danaus plexippus plexippus</name>
    <dbReference type="NCBI Taxonomy" id="278856"/>
    <lineage>
        <taxon>Eukaryota</taxon>
        <taxon>Metazoa</taxon>
        <taxon>Ecdysozoa</taxon>
        <taxon>Arthropoda</taxon>
        <taxon>Hexapoda</taxon>
        <taxon>Insecta</taxon>
        <taxon>Pterygota</taxon>
        <taxon>Neoptera</taxon>
        <taxon>Endopterygota</taxon>
        <taxon>Lepidoptera</taxon>
        <taxon>Glossata</taxon>
        <taxon>Ditrysia</taxon>
        <taxon>Papilionoidea</taxon>
        <taxon>Nymphalidae</taxon>
        <taxon>Danainae</taxon>
        <taxon>Danaini</taxon>
        <taxon>Danaina</taxon>
        <taxon>Danaus</taxon>
        <taxon>Danaus</taxon>
    </lineage>
</organism>
<dbReference type="PROSITE" id="PS52035">
    <property type="entry name" value="PEPTIDASE_M14"/>
    <property type="match status" value="1"/>
</dbReference>
<dbReference type="InterPro" id="IPR000834">
    <property type="entry name" value="Peptidase_M14"/>
</dbReference>
<evidence type="ECO:0000256" key="11">
    <source>
        <dbReference type="PROSITE-ProRule" id="PRU01379"/>
    </source>
</evidence>
<dbReference type="OrthoDB" id="3626597at2759"/>
<evidence type="ECO:0000256" key="7">
    <source>
        <dbReference type="ARBA" id="ARBA00022801"/>
    </source>
</evidence>
<keyword evidence="5" id="KW-0479">Metal-binding</keyword>
<dbReference type="Pfam" id="PF02244">
    <property type="entry name" value="Propep_M14"/>
    <property type="match status" value="1"/>
</dbReference>
<dbReference type="SUPFAM" id="SSF53187">
    <property type="entry name" value="Zn-dependent exopeptidases"/>
    <property type="match status" value="1"/>
</dbReference>
<dbReference type="FunCoup" id="A0A212FCH8">
    <property type="interactions" value="36"/>
</dbReference>
<comment type="caution">
    <text evidence="13">The sequence shown here is derived from an EMBL/GenBank/DDBJ whole genome shotgun (WGS) entry which is preliminary data.</text>
</comment>
<name>A0A212FCH8_DANPL</name>
<dbReference type="PANTHER" id="PTHR11705:SF140">
    <property type="entry name" value="FI02848P-RELATED"/>
    <property type="match status" value="1"/>
</dbReference>
<sequence>MKVLAVLLLASLVSAKHEVYSGWKSYYVNPSTQEQLASLGQLIPYLELDFISYASVNRPGVVLVKPYHQEKFIKFLEEENIDHWVHSEDVKESLDIDDAIIEEINQKESKFNGVRIPYNNYQPLEVIYQYIDMIAEKYPEVATLVTPANSFGGIPIKYLKISKNKFQGNKPVIIIDAAMHAREWITPPTVTYAIHKLVENVTEPDLLENFDWILLPVANPDGYKYSFEKERFWRKTRSTDQHPTSRLCPGVDGNRNFNFVWNTIGTSNNPCSDIYAGARPHSEIEVRVVENIITEHLDNALMYLTMHSFGSYILYPWGHDGSLPPNAFALHLVGVEMADAITNVQLPNFPKYRVGNAVTTLGYPASGAAEDYAHMRGVPLSYTYELPGLRSGFQGFHLDPRYIRQVSEETWIGIVAGVRRSLQFASNK</sequence>
<dbReference type="SUPFAM" id="SSF54897">
    <property type="entry name" value="Protease propeptides/inhibitors"/>
    <property type="match status" value="1"/>
</dbReference>
<dbReference type="FunFam" id="3.40.630.10:FF:000084">
    <property type="entry name" value="Carboxypeptidase B2"/>
    <property type="match status" value="1"/>
</dbReference>
<keyword evidence="9" id="KW-0482">Metalloprotease</keyword>
<dbReference type="AlphaFoldDB" id="A0A212FCH8"/>